<reference evidence="1" key="1">
    <citation type="journal article" date="2023" name="bioRxiv">
        <title>Improved chromosome-level genome assembly for marigold (Tagetes erecta).</title>
        <authorList>
            <person name="Jiang F."/>
            <person name="Yuan L."/>
            <person name="Wang S."/>
            <person name="Wang H."/>
            <person name="Xu D."/>
            <person name="Wang A."/>
            <person name="Fan W."/>
        </authorList>
    </citation>
    <scope>NUCLEOTIDE SEQUENCE</scope>
    <source>
        <strain evidence="1">WSJ</strain>
        <tissue evidence="1">Leaf</tissue>
    </source>
</reference>
<dbReference type="AlphaFoldDB" id="A0AAD8K1H3"/>
<dbReference type="Proteomes" id="UP001229421">
    <property type="component" value="Unassembled WGS sequence"/>
</dbReference>
<accession>A0AAD8K1H3</accession>
<sequence length="148" mass="16256">MPVPRMAPKCWYKSGSLGNNALRHHEEPKGGFSVITLRRENQCIDCGKMSVCGPVPLLCAKHDCVPCSVGAGRYQIHTNNGMGQIVLVGRIHIHIKDEDEYGGDTWRSVTTCHIPTSPLSTPHTTQKPLYNTTPSPTIFFNLNSNCAP</sequence>
<organism evidence="1 2">
    <name type="scientific">Tagetes erecta</name>
    <name type="common">African marigold</name>
    <dbReference type="NCBI Taxonomy" id="13708"/>
    <lineage>
        <taxon>Eukaryota</taxon>
        <taxon>Viridiplantae</taxon>
        <taxon>Streptophyta</taxon>
        <taxon>Embryophyta</taxon>
        <taxon>Tracheophyta</taxon>
        <taxon>Spermatophyta</taxon>
        <taxon>Magnoliopsida</taxon>
        <taxon>eudicotyledons</taxon>
        <taxon>Gunneridae</taxon>
        <taxon>Pentapetalae</taxon>
        <taxon>asterids</taxon>
        <taxon>campanulids</taxon>
        <taxon>Asterales</taxon>
        <taxon>Asteraceae</taxon>
        <taxon>Asteroideae</taxon>
        <taxon>Heliantheae alliance</taxon>
        <taxon>Tageteae</taxon>
        <taxon>Tagetes</taxon>
    </lineage>
</organism>
<protein>
    <submittedName>
        <fullName evidence="1">Uncharacterized protein</fullName>
    </submittedName>
</protein>
<name>A0AAD8K1H3_TARER</name>
<dbReference type="EMBL" id="JAUHHV010000009">
    <property type="protein sequence ID" value="KAK1412571.1"/>
    <property type="molecule type" value="Genomic_DNA"/>
</dbReference>
<proteinExistence type="predicted"/>
<comment type="caution">
    <text evidence="1">The sequence shown here is derived from an EMBL/GenBank/DDBJ whole genome shotgun (WGS) entry which is preliminary data.</text>
</comment>
<gene>
    <name evidence="1" type="ORF">QVD17_33939</name>
</gene>
<evidence type="ECO:0000313" key="1">
    <source>
        <dbReference type="EMBL" id="KAK1412571.1"/>
    </source>
</evidence>
<evidence type="ECO:0000313" key="2">
    <source>
        <dbReference type="Proteomes" id="UP001229421"/>
    </source>
</evidence>
<keyword evidence="2" id="KW-1185">Reference proteome</keyword>